<keyword evidence="6" id="KW-1133">Transmembrane helix</keyword>
<feature type="transmembrane region" description="Helical" evidence="6">
    <location>
        <begin position="33"/>
        <end position="54"/>
    </location>
</feature>
<dbReference type="GO" id="GO:0000155">
    <property type="term" value="F:phosphorelay sensor kinase activity"/>
    <property type="evidence" value="ECO:0007669"/>
    <property type="project" value="InterPro"/>
</dbReference>
<dbReference type="InterPro" id="IPR003594">
    <property type="entry name" value="HATPase_dom"/>
</dbReference>
<keyword evidence="4 8" id="KW-0418">Kinase</keyword>
<accession>A0A089QKQ1</accession>
<dbReference type="CDD" id="cd16917">
    <property type="entry name" value="HATPase_UhpB-NarQ-NarX-like"/>
    <property type="match status" value="1"/>
</dbReference>
<evidence type="ECO:0000256" key="2">
    <source>
        <dbReference type="ARBA" id="ARBA00012438"/>
    </source>
</evidence>
<feature type="transmembrane region" description="Helical" evidence="6">
    <location>
        <begin position="89"/>
        <end position="104"/>
    </location>
</feature>
<name>A0A089QKQ1_9LACO</name>
<dbReference type="GO" id="GO:0046983">
    <property type="term" value="F:protein dimerization activity"/>
    <property type="evidence" value="ECO:0007669"/>
    <property type="project" value="InterPro"/>
</dbReference>
<dbReference type="Gene3D" id="3.30.565.10">
    <property type="entry name" value="Histidine kinase-like ATPase, C-terminal domain"/>
    <property type="match status" value="1"/>
</dbReference>
<evidence type="ECO:0000256" key="1">
    <source>
        <dbReference type="ARBA" id="ARBA00000085"/>
    </source>
</evidence>
<dbReference type="AlphaFoldDB" id="A0A089QKQ1"/>
<feature type="transmembrane region" description="Helical" evidence="6">
    <location>
        <begin position="9"/>
        <end position="27"/>
    </location>
</feature>
<organism evidence="8 9">
    <name type="scientific">Ligilactobacillus salivarius</name>
    <dbReference type="NCBI Taxonomy" id="1624"/>
    <lineage>
        <taxon>Bacteria</taxon>
        <taxon>Bacillati</taxon>
        <taxon>Bacillota</taxon>
        <taxon>Bacilli</taxon>
        <taxon>Lactobacillales</taxon>
        <taxon>Lactobacillaceae</taxon>
        <taxon>Ligilactobacillus</taxon>
    </lineage>
</organism>
<feature type="transmembrane region" description="Helical" evidence="6">
    <location>
        <begin position="138"/>
        <end position="156"/>
    </location>
</feature>
<dbReference type="PROSITE" id="PS50109">
    <property type="entry name" value="HIS_KIN"/>
    <property type="match status" value="1"/>
</dbReference>
<gene>
    <name evidence="8" type="ORF">LSJ_2114c</name>
</gene>
<comment type="catalytic activity">
    <reaction evidence="1">
        <text>ATP + protein L-histidine = ADP + protein N-phospho-L-histidine.</text>
        <dbReference type="EC" id="2.7.13.3"/>
    </reaction>
</comment>
<protein>
    <recommendedName>
        <fullName evidence="2">histidine kinase</fullName>
        <ecNumber evidence="2">2.7.13.3</ecNumber>
    </recommendedName>
</protein>
<dbReference type="InterPro" id="IPR050482">
    <property type="entry name" value="Sensor_HK_TwoCompSys"/>
</dbReference>
<feature type="domain" description="Histidine kinase" evidence="7">
    <location>
        <begin position="281"/>
        <end position="367"/>
    </location>
</feature>
<evidence type="ECO:0000256" key="5">
    <source>
        <dbReference type="ARBA" id="ARBA00023012"/>
    </source>
</evidence>
<dbReference type="InterPro" id="IPR011712">
    <property type="entry name" value="Sig_transdc_His_kin_sub3_dim/P"/>
</dbReference>
<evidence type="ECO:0000256" key="6">
    <source>
        <dbReference type="SAM" id="Phobius"/>
    </source>
</evidence>
<dbReference type="Pfam" id="PF02518">
    <property type="entry name" value="HATPase_c"/>
    <property type="match status" value="1"/>
</dbReference>
<evidence type="ECO:0000256" key="4">
    <source>
        <dbReference type="ARBA" id="ARBA00022777"/>
    </source>
</evidence>
<dbReference type="InterPro" id="IPR036890">
    <property type="entry name" value="HATPase_C_sf"/>
</dbReference>
<sequence>MKKFLKKHVLFPSYVGLAPYFWLLWLFPAVNVLLTLPTIMRNIMLILLIIFVKVYRDCFLARDKGVVINIFCQLILAATFSFFARYPFLYIYTGFIIGTFSINMKNAKLVIVPYYVLSTISLYLAYPLPNMAVGDVPAAIINYLFIFGTIPASNSLSKSYRLGKQNNRLELIARHSERDRIAQQLHDNLGQSFSMLALKAELAEKLLEKDPVLAKQQLKDIVSASRQNLDLVREIVADMKHSTILQTLDIQQSNLDKSGIMLHTKNEEITVDWNKDIQNTISQIITELVTNAIRYSHGNLFSVTFSQKKNQYLITVHDNGIGFDKNISYKNSFGLSGIKKRIDYLDGTVSFDNDNGAKIDISIPIVKDD</sequence>
<keyword evidence="5" id="KW-0902">Two-component regulatory system</keyword>
<evidence type="ECO:0000256" key="3">
    <source>
        <dbReference type="ARBA" id="ARBA00022679"/>
    </source>
</evidence>
<keyword evidence="6" id="KW-0472">Membrane</keyword>
<dbReference type="KEGG" id="lsj:LSJ_2114c"/>
<dbReference type="Gene3D" id="1.20.5.1930">
    <property type="match status" value="1"/>
</dbReference>
<dbReference type="EMBL" id="CP007647">
    <property type="protein sequence ID" value="AIR11526.1"/>
    <property type="molecule type" value="Genomic_DNA"/>
</dbReference>
<keyword evidence="6" id="KW-0812">Transmembrane</keyword>
<evidence type="ECO:0000259" key="7">
    <source>
        <dbReference type="PROSITE" id="PS50109"/>
    </source>
</evidence>
<geneLocation type="plasmid" evidence="8 9">
    <name>pMP1046A</name>
</geneLocation>
<dbReference type="Proteomes" id="UP000029488">
    <property type="component" value="Plasmid pMP1046A"/>
</dbReference>
<keyword evidence="3 8" id="KW-0808">Transferase</keyword>
<dbReference type="PANTHER" id="PTHR24421">
    <property type="entry name" value="NITRATE/NITRITE SENSOR PROTEIN NARX-RELATED"/>
    <property type="match status" value="1"/>
</dbReference>
<dbReference type="Pfam" id="PF07730">
    <property type="entry name" value="HisKA_3"/>
    <property type="match status" value="1"/>
</dbReference>
<evidence type="ECO:0000313" key="9">
    <source>
        <dbReference type="Proteomes" id="UP000029488"/>
    </source>
</evidence>
<dbReference type="EC" id="2.7.13.3" evidence="2"/>
<evidence type="ECO:0000313" key="8">
    <source>
        <dbReference type="EMBL" id="AIR11526.1"/>
    </source>
</evidence>
<dbReference type="PANTHER" id="PTHR24421:SF63">
    <property type="entry name" value="SENSOR HISTIDINE KINASE DESK"/>
    <property type="match status" value="1"/>
</dbReference>
<proteinExistence type="predicted"/>
<feature type="transmembrane region" description="Helical" evidence="6">
    <location>
        <begin position="66"/>
        <end position="83"/>
    </location>
</feature>
<feature type="transmembrane region" description="Helical" evidence="6">
    <location>
        <begin position="109"/>
        <end position="126"/>
    </location>
</feature>
<reference evidence="8 9" key="1">
    <citation type="journal article" date="2014" name="BMC Genomics">
        <title>Unusual genome complexity in Lactobacillus salivarius JCM1046.</title>
        <authorList>
            <person name="Raftis E.J."/>
            <person name="Forde B.M."/>
            <person name="Claesson M.J."/>
            <person name="O'Toole P.W."/>
        </authorList>
    </citation>
    <scope>NUCLEOTIDE SEQUENCE [LARGE SCALE GENOMIC DNA]</scope>
    <source>
        <strain evidence="8 9">JCM1046</strain>
        <plasmid evidence="8 9">pMP1046A</plasmid>
    </source>
</reference>
<dbReference type="InterPro" id="IPR005467">
    <property type="entry name" value="His_kinase_dom"/>
</dbReference>
<keyword evidence="8" id="KW-0614">Plasmid</keyword>
<dbReference type="SUPFAM" id="SSF55874">
    <property type="entry name" value="ATPase domain of HSP90 chaperone/DNA topoisomerase II/histidine kinase"/>
    <property type="match status" value="1"/>
</dbReference>
<dbReference type="SMART" id="SM00387">
    <property type="entry name" value="HATPase_c"/>
    <property type="match status" value="1"/>
</dbReference>
<dbReference type="GO" id="GO:0016020">
    <property type="term" value="C:membrane"/>
    <property type="evidence" value="ECO:0007669"/>
    <property type="project" value="InterPro"/>
</dbReference>
<dbReference type="RefSeq" id="WP_044005725.1">
    <property type="nucleotide sequence ID" value="NZ_CP007647.1"/>
</dbReference>